<dbReference type="AlphaFoldDB" id="A0A915DU76"/>
<reference evidence="2" key="1">
    <citation type="submission" date="2022-11" db="UniProtKB">
        <authorList>
            <consortium name="WormBaseParasite"/>
        </authorList>
    </citation>
    <scope>IDENTIFICATION</scope>
</reference>
<protein>
    <submittedName>
        <fullName evidence="2">Uncharacterized protein</fullName>
    </submittedName>
</protein>
<keyword evidence="1" id="KW-1185">Reference proteome</keyword>
<proteinExistence type="predicted"/>
<accession>A0A915DU76</accession>
<organism evidence="1 2">
    <name type="scientific">Ditylenchus dipsaci</name>
    <dbReference type="NCBI Taxonomy" id="166011"/>
    <lineage>
        <taxon>Eukaryota</taxon>
        <taxon>Metazoa</taxon>
        <taxon>Ecdysozoa</taxon>
        <taxon>Nematoda</taxon>
        <taxon>Chromadorea</taxon>
        <taxon>Rhabditida</taxon>
        <taxon>Tylenchina</taxon>
        <taxon>Tylenchomorpha</taxon>
        <taxon>Sphaerularioidea</taxon>
        <taxon>Anguinidae</taxon>
        <taxon>Anguininae</taxon>
        <taxon>Ditylenchus</taxon>
    </lineage>
</organism>
<name>A0A915DU76_9BILA</name>
<evidence type="ECO:0000313" key="1">
    <source>
        <dbReference type="Proteomes" id="UP000887574"/>
    </source>
</evidence>
<dbReference type="WBParaSite" id="jg22872">
    <property type="protein sequence ID" value="jg22872"/>
    <property type="gene ID" value="jg22872"/>
</dbReference>
<evidence type="ECO:0000313" key="2">
    <source>
        <dbReference type="WBParaSite" id="jg22872"/>
    </source>
</evidence>
<dbReference type="Proteomes" id="UP000887574">
    <property type="component" value="Unplaced"/>
</dbReference>
<sequence>MGKEQSIISQIFSQDDASITQQAKDTTSYHSSHVYDANCNICHTKKLESARKEPREARLKNQKSSAARCQSLALLMIFQPVVYRCFRFNLKLRRQMQSRIHV</sequence>